<reference evidence="2" key="2">
    <citation type="submission" date="2017-12" db="EMBL/GenBank/DDBJ databases">
        <title>Genome sequence of the Bar-tailed Godwit (Limosa lapponica baueri).</title>
        <authorList>
            <person name="Lima N.C.B."/>
            <person name="Parody-Merino A.M."/>
            <person name="Battley P.F."/>
            <person name="Fidler A.E."/>
            <person name="Prosdocimi F."/>
        </authorList>
    </citation>
    <scope>NUCLEOTIDE SEQUENCE [LARGE SCALE GENOMIC DNA]</scope>
</reference>
<reference evidence="2" key="1">
    <citation type="submission" date="2017-11" db="EMBL/GenBank/DDBJ databases">
        <authorList>
            <person name="Lima N.C."/>
            <person name="Parody-Merino A.M."/>
            <person name="Battley P.F."/>
            <person name="Fidler A.E."/>
            <person name="Prosdocimi F."/>
        </authorList>
    </citation>
    <scope>NUCLEOTIDE SEQUENCE [LARGE SCALE GENOMIC DNA]</scope>
</reference>
<proteinExistence type="predicted"/>
<name>A0A2I0TIA3_LIMLA</name>
<dbReference type="AlphaFoldDB" id="A0A2I0TIA3"/>
<dbReference type="EMBL" id="KZ510016">
    <property type="protein sequence ID" value="PKU33516.1"/>
    <property type="molecule type" value="Genomic_DNA"/>
</dbReference>
<gene>
    <name evidence="1" type="ORF">llap_16180</name>
</gene>
<evidence type="ECO:0000313" key="1">
    <source>
        <dbReference type="EMBL" id="PKU33516.1"/>
    </source>
</evidence>
<organism evidence="1 2">
    <name type="scientific">Limosa lapponica baueri</name>
    <dbReference type="NCBI Taxonomy" id="1758121"/>
    <lineage>
        <taxon>Eukaryota</taxon>
        <taxon>Metazoa</taxon>
        <taxon>Chordata</taxon>
        <taxon>Craniata</taxon>
        <taxon>Vertebrata</taxon>
        <taxon>Euteleostomi</taxon>
        <taxon>Archelosauria</taxon>
        <taxon>Archosauria</taxon>
        <taxon>Dinosauria</taxon>
        <taxon>Saurischia</taxon>
        <taxon>Theropoda</taxon>
        <taxon>Coelurosauria</taxon>
        <taxon>Aves</taxon>
        <taxon>Neognathae</taxon>
        <taxon>Neoaves</taxon>
        <taxon>Charadriiformes</taxon>
        <taxon>Scolopacidae</taxon>
        <taxon>Limosa</taxon>
    </lineage>
</organism>
<evidence type="ECO:0000313" key="2">
    <source>
        <dbReference type="Proteomes" id="UP000233556"/>
    </source>
</evidence>
<keyword evidence="2" id="KW-1185">Reference proteome</keyword>
<sequence length="103" mass="12353">MEQIVTVSKILQSKYKTEVPLPKMTMPNVKAEARSYSREPSFCVAQWILDENQWRKGIMLEYQTWLRFGLKPPRGKRSFRSQIHSWGQHREDTRRLLAQKVQY</sequence>
<accession>A0A2I0TIA3</accession>
<dbReference type="Proteomes" id="UP000233556">
    <property type="component" value="Unassembled WGS sequence"/>
</dbReference>
<protein>
    <submittedName>
        <fullName evidence="1">Uncharacterized protein</fullName>
    </submittedName>
</protein>